<name>F9WNB9_TRYVY</name>
<dbReference type="PANTHER" id="PTHR12904:SF23">
    <property type="entry name" value="PROTEIN ZER-1 HOMOLOG"/>
    <property type="match status" value="1"/>
</dbReference>
<proteinExistence type="predicted"/>
<dbReference type="SUPFAM" id="SSF52047">
    <property type="entry name" value="RNI-like"/>
    <property type="match status" value="1"/>
</dbReference>
<dbReference type="InterPro" id="IPR032675">
    <property type="entry name" value="LRR_dom_sf"/>
</dbReference>
<dbReference type="PANTHER" id="PTHR12904">
    <property type="match status" value="1"/>
</dbReference>
<dbReference type="SUPFAM" id="SSF52058">
    <property type="entry name" value="L domain-like"/>
    <property type="match status" value="1"/>
</dbReference>
<dbReference type="VEuPathDB" id="TriTrypDB:TvY486_0017460"/>
<evidence type="ECO:0000313" key="1">
    <source>
        <dbReference type="EMBL" id="CCD19036.1"/>
    </source>
</evidence>
<keyword evidence="2" id="KW-1185">Reference proteome</keyword>
<dbReference type="Gene3D" id="3.80.10.10">
    <property type="entry name" value="Ribonuclease Inhibitor"/>
    <property type="match status" value="4"/>
</dbReference>
<protein>
    <recommendedName>
        <fullName evidence="3">Leucine-rich repeat protein (LRRP)</fullName>
    </recommendedName>
</protein>
<sequence>MARGGATRARRWVEKCAAPHGGTARRSTRPKTEAVQQSHVAVARQDDGHVDDSARALMREHDVLCSRAALVERKIQQLKRFDVERRGGARSRSLYEPIRLQSYCISDVLSALISPTTTVLTFVKVILFQQDLRALRVCAALRKLSIVGCSCPSGLAPLFALASLEELSLARTRPVANVDGIHELPSLRVLDLSETAVDTVCMRALSECKSLVSLFLRSCLCDADCSDLVKIRTLEELDMSDSRLQVDVCAFLRLSHLRVLHGPKECSCAHGAPAELSCTKLRTFSAHHCYTLPTVELSKLKELEEVSFSFFGLKTRDVVNLAGLQRLRILSICYTDIDDSALLALGKCAFLEKLNLYSIGRLTDVSPLANVLTLEELDLSFCMDVKTGAGDLGRLPRLRVLNLVYTDVTDNCLVGLGKSRSLVKLDLSSCWSITDITPILGITTLEELNLLNSGRALSKKYDFSRLQNLRGLSLGKVDYFGHEEHVSALPSGLTKLNLRRIDVSNITLSFIKKMQTLVELELYVDKLRIGFDELSQLPHLRTFSLNSSWFSCSMKSLSKCAIVKLSLSLSPHPTDLLPLEDVKSLEELHIEFFVLSPGGVIGIPPFLRHLKLSNCGVTSKSFKIPECNVLECLDILYCDRLTDLSFIRKMRRLEKLLLVRDRNIEYGFECLDELPFLRHISTTRVFFPCCVYSTMREKGVTVVEDSD</sequence>
<evidence type="ECO:0000313" key="2">
    <source>
        <dbReference type="Proteomes" id="UP000009027"/>
    </source>
</evidence>
<evidence type="ECO:0008006" key="3">
    <source>
        <dbReference type="Google" id="ProtNLM"/>
    </source>
</evidence>
<organism evidence="1 2">
    <name type="scientific">Trypanosoma vivax (strain Y486)</name>
    <dbReference type="NCBI Taxonomy" id="1055687"/>
    <lineage>
        <taxon>Eukaryota</taxon>
        <taxon>Discoba</taxon>
        <taxon>Euglenozoa</taxon>
        <taxon>Kinetoplastea</taxon>
        <taxon>Metakinetoplastina</taxon>
        <taxon>Trypanosomatida</taxon>
        <taxon>Trypanosomatidae</taxon>
        <taxon>Trypanosoma</taxon>
        <taxon>Duttonella</taxon>
    </lineage>
</organism>
<dbReference type="AlphaFoldDB" id="F9WNB9"/>
<dbReference type="EMBL" id="CAEX01002436">
    <property type="protein sequence ID" value="CCD19036.1"/>
    <property type="molecule type" value="Genomic_DNA"/>
</dbReference>
<dbReference type="InterPro" id="IPR051341">
    <property type="entry name" value="Zyg-11_UBL_adapter"/>
</dbReference>
<gene>
    <name evidence="1" type="ORF">TvY486_0017460</name>
</gene>
<dbReference type="Proteomes" id="UP000009027">
    <property type="component" value="Unassembled WGS sequence"/>
</dbReference>
<reference evidence="1 2" key="1">
    <citation type="journal article" date="2012" name="Proc. Natl. Acad. Sci. U.S.A.">
        <title>Antigenic diversity is generated by distinct evolutionary mechanisms in African trypanosome species.</title>
        <authorList>
            <person name="Jackson A.P."/>
            <person name="Berry A."/>
            <person name="Aslett M."/>
            <person name="Allison H.C."/>
            <person name="Burton P."/>
            <person name="Vavrova-Anderson J."/>
            <person name="Brown R."/>
            <person name="Browne H."/>
            <person name="Corton N."/>
            <person name="Hauser H."/>
            <person name="Gamble J."/>
            <person name="Gilderthorp R."/>
            <person name="Marcello L."/>
            <person name="McQuillan J."/>
            <person name="Otto T.D."/>
            <person name="Quail M.A."/>
            <person name="Sanders M.J."/>
            <person name="van Tonder A."/>
            <person name="Ginger M.L."/>
            <person name="Field M.C."/>
            <person name="Barry J.D."/>
            <person name="Hertz-Fowler C."/>
            <person name="Berriman M."/>
        </authorList>
    </citation>
    <scope>NUCLEOTIDE SEQUENCE</scope>
    <source>
        <strain evidence="1 2">Y486</strain>
    </source>
</reference>
<accession>F9WNB9</accession>